<sequence>MALLKQLFVLTCAASISFTANASDIYKRKQGHKHHTQHHRVHQPVHLPAHRPPHVRPPHVRPPHHKPGYVVVPRHRHFHTVVIYRPYGHAYHGYGHYHSDNDAFKWLAFTAITLKLLDNLNESAQRRHEAAQVAATTANTGQKITWQDGSSSGYVVATKEGTHNTTGLTCREFQQSITVGGKTEKAYGTACLQPDGAWKIVS</sequence>
<dbReference type="AlphaFoldDB" id="A0A418YIK9"/>
<evidence type="ECO:0000313" key="3">
    <source>
        <dbReference type="Proteomes" id="UP000283255"/>
    </source>
</evidence>
<keyword evidence="1" id="KW-0732">Signal</keyword>
<dbReference type="OrthoDB" id="6170015at2"/>
<accession>A0A418YIK9</accession>
<dbReference type="EMBL" id="QZCH01000002">
    <property type="protein sequence ID" value="RJG50457.1"/>
    <property type="molecule type" value="Genomic_DNA"/>
</dbReference>
<keyword evidence="3" id="KW-1185">Reference proteome</keyword>
<dbReference type="Proteomes" id="UP000283255">
    <property type="component" value="Unassembled WGS sequence"/>
</dbReference>
<name>A0A418YIK9_9GAMM</name>
<proteinExistence type="predicted"/>
<reference evidence="2 3" key="1">
    <citation type="submission" date="2018-09" db="EMBL/GenBank/DDBJ databases">
        <authorList>
            <person name="Wang F."/>
        </authorList>
    </citation>
    <scope>NUCLEOTIDE SEQUENCE [LARGE SCALE GENOMIC DNA]</scope>
    <source>
        <strain evidence="2 3">PLHSC7-2</strain>
    </source>
</reference>
<dbReference type="RefSeq" id="WP_119909259.1">
    <property type="nucleotide sequence ID" value="NZ_QZCH01000002.1"/>
</dbReference>
<comment type="caution">
    <text evidence="2">The sequence shown here is derived from an EMBL/GenBank/DDBJ whole genome shotgun (WGS) entry which is preliminary data.</text>
</comment>
<evidence type="ECO:0000256" key="1">
    <source>
        <dbReference type="SAM" id="SignalP"/>
    </source>
</evidence>
<evidence type="ECO:0000313" key="2">
    <source>
        <dbReference type="EMBL" id="RJG50457.1"/>
    </source>
</evidence>
<gene>
    <name evidence="2" type="ORF">D1Z90_02970</name>
</gene>
<organism evidence="2 3">
    <name type="scientific">Motilimonas pumila</name>
    <dbReference type="NCBI Taxonomy" id="2303987"/>
    <lineage>
        <taxon>Bacteria</taxon>
        <taxon>Pseudomonadati</taxon>
        <taxon>Pseudomonadota</taxon>
        <taxon>Gammaproteobacteria</taxon>
        <taxon>Alteromonadales</taxon>
        <taxon>Alteromonadales genera incertae sedis</taxon>
        <taxon>Motilimonas</taxon>
    </lineage>
</organism>
<feature type="signal peptide" evidence="1">
    <location>
        <begin position="1"/>
        <end position="22"/>
    </location>
</feature>
<reference evidence="2 3" key="2">
    <citation type="submission" date="2019-01" db="EMBL/GenBank/DDBJ databases">
        <title>Motilimonas pumilus sp. nov., isolated from the gut of sea cucumber (Apostichopus japonicus).</title>
        <authorList>
            <person name="Wang F.-Q."/>
            <person name="Ren L.-H."/>
            <person name="Lin Y.-W."/>
            <person name="Sun G.-H."/>
            <person name="Du Z.-J."/>
            <person name="Zhao J.-X."/>
            <person name="Liu X.-J."/>
            <person name="Liu L.-J."/>
        </authorList>
    </citation>
    <scope>NUCLEOTIDE SEQUENCE [LARGE SCALE GENOMIC DNA]</scope>
    <source>
        <strain evidence="2 3">PLHSC7-2</strain>
    </source>
</reference>
<feature type="chain" id="PRO_5019548863" evidence="1">
    <location>
        <begin position="23"/>
        <end position="202"/>
    </location>
</feature>
<protein>
    <submittedName>
        <fullName evidence="2">Uncharacterized protein</fullName>
    </submittedName>
</protein>